<keyword evidence="1" id="KW-0472">Membrane</keyword>
<evidence type="ECO:0000313" key="2">
    <source>
        <dbReference type="EMBL" id="SPV11583.1"/>
    </source>
</evidence>
<organism evidence="2 3">
    <name type="scientific">Burkholderia cepacia</name>
    <name type="common">Pseudomonas cepacia</name>
    <dbReference type="NCBI Taxonomy" id="292"/>
    <lineage>
        <taxon>Bacteria</taxon>
        <taxon>Pseudomonadati</taxon>
        <taxon>Pseudomonadota</taxon>
        <taxon>Betaproteobacteria</taxon>
        <taxon>Burkholderiales</taxon>
        <taxon>Burkholderiaceae</taxon>
        <taxon>Burkholderia</taxon>
        <taxon>Burkholderia cepacia complex</taxon>
    </lineage>
</organism>
<dbReference type="AlphaFoldDB" id="A0AAE8N9L1"/>
<accession>A0AAE8N9L1</accession>
<sequence length="179" mass="17330">MTRATWMKFIAGALLFGAWLGLVLARLAPPAALVDAIGYALVGLGIYHAASDDGNLVLKFLAGLFLFVAWFVLVGRGLAKPEGLIDAIGYTLAGLGVYQAKGIPSFSAKVVEGMSSVTLTGFGAAAGGGGGGAAMPVAAAVASPEAAPTADSAPAAPAAGAEAAPAAAPAAAGQPAPVQ</sequence>
<evidence type="ECO:0000313" key="3">
    <source>
        <dbReference type="Proteomes" id="UP000250416"/>
    </source>
</evidence>
<dbReference type="Proteomes" id="UP000250416">
    <property type="component" value="Unassembled WGS sequence"/>
</dbReference>
<dbReference type="EMBL" id="UARD01000001">
    <property type="protein sequence ID" value="SPV11583.1"/>
    <property type="molecule type" value="Genomic_DNA"/>
</dbReference>
<keyword evidence="1" id="KW-1133">Transmembrane helix</keyword>
<keyword evidence="1" id="KW-0812">Transmembrane</keyword>
<reference evidence="2 3" key="1">
    <citation type="submission" date="2018-06" db="EMBL/GenBank/DDBJ databases">
        <authorList>
            <consortium name="Pathogen Informatics"/>
            <person name="Doyle S."/>
        </authorList>
    </citation>
    <scope>NUCLEOTIDE SEQUENCE [LARGE SCALE GENOMIC DNA]</scope>
    <source>
        <strain evidence="2 3">NCTC10661</strain>
    </source>
</reference>
<feature type="transmembrane region" description="Helical" evidence="1">
    <location>
        <begin position="60"/>
        <end position="79"/>
    </location>
</feature>
<name>A0AAE8N9L1_BURCE</name>
<gene>
    <name evidence="2" type="ORF">NCTC10661_00178</name>
</gene>
<protein>
    <submittedName>
        <fullName evidence="2">Uncharacterized protein</fullName>
    </submittedName>
</protein>
<evidence type="ECO:0000256" key="1">
    <source>
        <dbReference type="SAM" id="Phobius"/>
    </source>
</evidence>
<comment type="caution">
    <text evidence="2">The sequence shown here is derived from an EMBL/GenBank/DDBJ whole genome shotgun (WGS) entry which is preliminary data.</text>
</comment>
<proteinExistence type="predicted"/>